<evidence type="ECO:0000256" key="1">
    <source>
        <dbReference type="ARBA" id="ARBA00005641"/>
    </source>
</evidence>
<dbReference type="InterPro" id="IPR001547">
    <property type="entry name" value="Glyco_hydro_5"/>
</dbReference>
<keyword evidence="6" id="KW-1185">Reference proteome</keyword>
<feature type="domain" description="Glycoside hydrolase family 5" evidence="5">
    <location>
        <begin position="21"/>
        <end position="76"/>
    </location>
</feature>
<evidence type="ECO:0000313" key="7">
    <source>
        <dbReference type="WBParaSite" id="PDA_v2.g14372.t1"/>
    </source>
</evidence>
<dbReference type="Pfam" id="PF00150">
    <property type="entry name" value="Cellulase"/>
    <property type="match status" value="2"/>
</dbReference>
<proteinExistence type="inferred from homology"/>
<dbReference type="Gene3D" id="3.20.20.80">
    <property type="entry name" value="Glycosidases"/>
    <property type="match status" value="2"/>
</dbReference>
<protein>
    <submittedName>
        <fullName evidence="7">Glycoside hydrolase family 5 domain-containing protein</fullName>
    </submittedName>
</protein>
<name>A0A914PHV7_9BILA</name>
<keyword evidence="2 4" id="KW-0378">Hydrolase</keyword>
<keyword evidence="3 4" id="KW-0326">Glycosidase</keyword>
<dbReference type="WBParaSite" id="PDA_v2.g14372.t1">
    <property type="protein sequence ID" value="PDA_v2.g14372.t1"/>
    <property type="gene ID" value="PDA_v2.g14372"/>
</dbReference>
<dbReference type="AlphaFoldDB" id="A0A914PHV7"/>
<dbReference type="PANTHER" id="PTHR34142:SF1">
    <property type="entry name" value="GLYCOSIDE HYDROLASE FAMILY 5 DOMAIN-CONTAINING PROTEIN"/>
    <property type="match status" value="1"/>
</dbReference>
<dbReference type="SUPFAM" id="SSF51445">
    <property type="entry name" value="(Trans)glycosidases"/>
    <property type="match status" value="1"/>
</dbReference>
<evidence type="ECO:0000256" key="3">
    <source>
        <dbReference type="ARBA" id="ARBA00023295"/>
    </source>
</evidence>
<comment type="similarity">
    <text evidence="1 4">Belongs to the glycosyl hydrolase 5 (cellulase A) family.</text>
</comment>
<evidence type="ECO:0000313" key="6">
    <source>
        <dbReference type="Proteomes" id="UP000887578"/>
    </source>
</evidence>
<sequence>MTPSTPYGRLAIRGKYLISAATGQPVQLHGMSLYWSQWMAQYYNRETVDALKRSWNINVVRAAMGVEHGGYLNNREAEFQKVYAPLPYHEAVIAAIRANDPNNVIVVGTPNWSQYVDEAANDPITKYNNIAYTLHYYAGTHKQDLRNRAKTAINKNIALFVTEYGTVNADGNGEVDQNESKLWWNFLDQNNISYINWSIADKDEGASALKPGTTAAQVGNSSKWTNSGAFVRNKYASQNNGV</sequence>
<dbReference type="PANTHER" id="PTHR34142">
    <property type="entry name" value="ENDO-BETA-1,4-GLUCANASE A"/>
    <property type="match status" value="1"/>
</dbReference>
<feature type="domain" description="Glycoside hydrolase family 5" evidence="5">
    <location>
        <begin position="87"/>
        <end position="202"/>
    </location>
</feature>
<evidence type="ECO:0000256" key="4">
    <source>
        <dbReference type="RuleBase" id="RU361153"/>
    </source>
</evidence>
<dbReference type="GO" id="GO:0000272">
    <property type="term" value="P:polysaccharide catabolic process"/>
    <property type="evidence" value="ECO:0007669"/>
    <property type="project" value="InterPro"/>
</dbReference>
<dbReference type="GO" id="GO:0004553">
    <property type="term" value="F:hydrolase activity, hydrolyzing O-glycosyl compounds"/>
    <property type="evidence" value="ECO:0007669"/>
    <property type="project" value="InterPro"/>
</dbReference>
<accession>A0A914PHV7</accession>
<evidence type="ECO:0000256" key="2">
    <source>
        <dbReference type="ARBA" id="ARBA00022801"/>
    </source>
</evidence>
<dbReference type="InterPro" id="IPR017853">
    <property type="entry name" value="GH"/>
</dbReference>
<evidence type="ECO:0000259" key="5">
    <source>
        <dbReference type="Pfam" id="PF00150"/>
    </source>
</evidence>
<reference evidence="7" key="1">
    <citation type="submission" date="2022-11" db="UniProtKB">
        <authorList>
            <consortium name="WormBaseParasite"/>
        </authorList>
    </citation>
    <scope>IDENTIFICATION</scope>
</reference>
<organism evidence="6 7">
    <name type="scientific">Panagrolaimus davidi</name>
    <dbReference type="NCBI Taxonomy" id="227884"/>
    <lineage>
        <taxon>Eukaryota</taxon>
        <taxon>Metazoa</taxon>
        <taxon>Ecdysozoa</taxon>
        <taxon>Nematoda</taxon>
        <taxon>Chromadorea</taxon>
        <taxon>Rhabditida</taxon>
        <taxon>Tylenchina</taxon>
        <taxon>Panagrolaimomorpha</taxon>
        <taxon>Panagrolaimoidea</taxon>
        <taxon>Panagrolaimidae</taxon>
        <taxon>Panagrolaimus</taxon>
    </lineage>
</organism>
<dbReference type="Proteomes" id="UP000887578">
    <property type="component" value="Unplaced"/>
</dbReference>